<dbReference type="GO" id="GO:0032392">
    <property type="term" value="P:DNA geometric change"/>
    <property type="evidence" value="ECO:0000314"/>
    <property type="project" value="FlyBase"/>
</dbReference>
<dbReference type="CTD" id="35339"/>
<dbReference type="InterPro" id="IPR048333">
    <property type="entry name" value="HA2_WH"/>
</dbReference>
<dbReference type="EC" id="3.6.4.13" evidence="1"/>
<dbReference type="VEuPathDB" id="VectorBase:FBgn0032883"/>
<dbReference type="GO" id="GO:0005737">
    <property type="term" value="C:cytoplasm"/>
    <property type="evidence" value="ECO:0000318"/>
    <property type="project" value="GO_Central"/>
</dbReference>
<dbReference type="PDB" id="5N9E">
    <property type="method" value="X-ray"/>
    <property type="resolution" value="3.01 A"/>
    <property type="chains" value="A/B=1-942"/>
</dbReference>
<evidence type="ECO:0007829" key="15">
    <source>
        <dbReference type="PDB" id="5N8S"/>
    </source>
</evidence>
<reference evidence="10" key="12">
    <citation type="journal article" date="2015" name="G3 (Bethesda)">
        <title>Gene Model Annotations for Drosophila melanogaster: The Rule-Benders.</title>
        <authorList>
            <consortium name="FlyBase Consortium"/>
            <person name="Crosby M.A."/>
            <person name="Gramates L.S."/>
            <person name="Dos Santos G."/>
            <person name="Matthews B.B."/>
            <person name="St Pierre S.E."/>
            <person name="Zhou P."/>
            <person name="Schroeder A.J."/>
            <person name="Falls K."/>
            <person name="Emmert D.B."/>
            <person name="Russo S.M."/>
            <person name="Gelbart W.M."/>
            <person name="null"/>
        </authorList>
    </citation>
    <scope>NUCLEOTIDE SEQUENCE</scope>
</reference>
<dbReference type="DNASU" id="35339"/>
<dbReference type="IntAct" id="Q8SWT2">
    <property type="interactions" value="24"/>
</dbReference>
<gene>
    <name evidence="10 12" type="primary">Rhau</name>
    <name evidence="10" type="synonym">38E.15</name>
    <name evidence="10" type="synonym">cg9323</name>
    <name evidence="10" type="synonym">DmDHX36</name>
    <name evidence="10" type="synonym">Dmel\CG9323</name>
    <name evidence="10" type="synonym">DmRHAU</name>
    <name evidence="10" type="synonym">RHAU</name>
    <name evidence="11 12" type="ORF">CG9323</name>
    <name evidence="10" type="ORF">Dmel_CG9323</name>
</gene>
<dbReference type="Reactome" id="R-DME-3134963">
    <property type="pathway name" value="DEx/H-box helicases activate type I IFN and inflammatory cytokines production"/>
</dbReference>
<dbReference type="PDBsum" id="5N9A"/>
<dbReference type="Gene3D" id="1.20.120.1080">
    <property type="match status" value="1"/>
</dbReference>
<dbReference type="PDB" id="5N90">
    <property type="method" value="X-ray"/>
    <property type="resolution" value="3.07 A"/>
    <property type="chains" value="A/B=1-942"/>
</dbReference>
<reference evidence="10 13" key="7">
    <citation type="journal article" date="2005" name="PLoS Comput. Biol.">
        <title>Combined evidence annotation of transposable elements in genome sequences.</title>
        <authorList>
            <person name="Quesneville H."/>
            <person name="Bergman C.M."/>
            <person name="Andrieu O."/>
            <person name="Autard D."/>
            <person name="Nouaud D."/>
            <person name="Ashburner M."/>
            <person name="Anxolabehere D."/>
        </authorList>
    </citation>
    <scope>NUCLEOTIDE SEQUENCE [LARGE SCALE GENOMIC DNA]</scope>
    <source>
        <strain evidence="13">Berkeley</strain>
    </source>
</reference>
<evidence type="ECO:0007829" key="16">
    <source>
        <dbReference type="PDB" id="5N8U"/>
    </source>
</evidence>
<dbReference type="GO" id="GO:0016787">
    <property type="term" value="F:hydrolase activity"/>
    <property type="evidence" value="ECO:0007669"/>
    <property type="project" value="UniProtKB-KW"/>
</dbReference>
<dbReference type="Pfam" id="PF04408">
    <property type="entry name" value="WHD_HA2"/>
    <property type="match status" value="1"/>
</dbReference>
<keyword evidence="2" id="KW-0547">Nucleotide-binding</keyword>
<feature type="domain" description="Helicase C-terminal" evidence="9">
    <location>
        <begin position="408"/>
        <end position="585"/>
    </location>
</feature>
<dbReference type="HOGENOM" id="CLU_001832_1_4_1"/>
<reference evidence="10" key="13">
    <citation type="journal article" date="2015" name="Genome Res.">
        <title>The Release 6 reference sequence of the Drosophila melanogaster genome.</title>
        <authorList>
            <person name="Hoskins R.A."/>
            <person name="Carlson J.W."/>
            <person name="Wan K.H."/>
            <person name="Park S."/>
            <person name="Mendez I."/>
            <person name="Galle S.E."/>
            <person name="Booth B.W."/>
            <person name="Pfeiffer B.D."/>
            <person name="George R.A."/>
            <person name="Svirskas R."/>
            <person name="Krzywinski M."/>
            <person name="Schein J."/>
            <person name="Accardo M.C."/>
            <person name="Damia E."/>
            <person name="Messina G."/>
            <person name="Mendez-Lago M."/>
            <person name="de Pablos B."/>
            <person name="Demakova O.V."/>
            <person name="Andreyeva E.N."/>
            <person name="Boldyreva L.V."/>
            <person name="Marra M."/>
            <person name="Carvalho A.B."/>
            <person name="Dimitri P."/>
            <person name="Villasante A."/>
            <person name="Zhimulev I.F."/>
            <person name="Rubin G.M."/>
            <person name="Karpen G.H."/>
            <person name="Celniker S.E."/>
        </authorList>
    </citation>
    <scope>NUCLEOTIDE SEQUENCE</scope>
</reference>
<dbReference type="UCSC" id="CG9323-RA">
    <property type="organism name" value="d. melanogaster"/>
</dbReference>
<dbReference type="OMA" id="WLQSDKH"/>
<evidence type="ECO:0000256" key="2">
    <source>
        <dbReference type="ARBA" id="ARBA00022741"/>
    </source>
</evidence>
<accession>Q9VIJ8</accession>
<reference evidence="10 13" key="5">
    <citation type="journal article" date="2002" name="Genome Biol.">
        <title>Heterochromatic sequences in a Drosophila whole-genome shotgun assembly.</title>
        <authorList>
            <person name="Hoskins R.A."/>
            <person name="Smith C.D."/>
            <person name="Carlson J.W."/>
            <person name="Carvalho A.B."/>
            <person name="Halpern A."/>
            <person name="Kaminker J.S."/>
            <person name="Kennedy C."/>
            <person name="Mungall C.J."/>
            <person name="Sullivan B.A."/>
            <person name="Sutton G.G."/>
            <person name="Yasuhara J.C."/>
            <person name="Wakimoto B.T."/>
            <person name="Myers E.W."/>
            <person name="Celniker S.E."/>
            <person name="Rubin G.M."/>
            <person name="Karpen G.H."/>
        </authorList>
    </citation>
    <scope>NUCLEOTIDE SEQUENCE [LARGE SCALE GENOMIC DNA]</scope>
    <source>
        <strain evidence="13">Berkeley</strain>
    </source>
</reference>
<evidence type="ECO:0000256" key="7">
    <source>
        <dbReference type="SAM" id="MobiDB-lite"/>
    </source>
</evidence>
<accession>Q8SWT2</accession>
<reference evidence="16 17" key="14">
    <citation type="submission" date="2017-02" db="PDB data bank">
        <title>Structural and mechanistic insights into DHX36-mediated innate immunity and G-quadruplex unfolding.</title>
        <authorList>
            <person name="Chen W.-F."/>
            <person name="Rety S."/>
            <person name="Guo H.-L."/>
            <person name="Wu W.-Q."/>
            <person name="Liu N.-N."/>
            <person name="Liu Q.-W."/>
            <person name="Dai Y.-X."/>
            <person name="Xi X.-G."/>
        </authorList>
    </citation>
    <scope>X-RAY CRYSTALLOGRAPHY (2.62 ANGSTROMS)</scope>
</reference>
<dbReference type="PDB" id="5N8S">
    <property type="method" value="X-ray"/>
    <property type="resolution" value="2.88 A"/>
    <property type="chains" value="A/B=1-942"/>
</dbReference>
<dbReference type="GO" id="GO:0002151">
    <property type="term" value="F:G-quadruplex RNA binding"/>
    <property type="evidence" value="ECO:0000314"/>
    <property type="project" value="FlyBase"/>
</dbReference>
<dbReference type="InterPro" id="IPR002464">
    <property type="entry name" value="DNA/RNA_helicase_DEAH_CS"/>
</dbReference>
<dbReference type="CDD" id="cd18791">
    <property type="entry name" value="SF2_C_RHA"/>
    <property type="match status" value="1"/>
</dbReference>
<dbReference type="AGR" id="FB:FBgn0032883"/>
<dbReference type="Bgee" id="FBgn0032883">
    <property type="expression patterns" value="Expressed in early-mid elongation-stage spermatid (Drosophila) in testis and 52 other cell types or tissues"/>
</dbReference>
<dbReference type="InterPro" id="IPR007502">
    <property type="entry name" value="Helicase-assoc_dom"/>
</dbReference>
<keyword evidence="14 15" id="KW-0002">3D-structure</keyword>
<organism evidence="11">
    <name type="scientific">Drosophila melanogaster</name>
    <name type="common">Fruit fly</name>
    <dbReference type="NCBI Taxonomy" id="7227"/>
    <lineage>
        <taxon>Eukaryota</taxon>
        <taxon>Metazoa</taxon>
        <taxon>Ecdysozoa</taxon>
        <taxon>Arthropoda</taxon>
        <taxon>Hexapoda</taxon>
        <taxon>Insecta</taxon>
        <taxon>Pterygota</taxon>
        <taxon>Neoptera</taxon>
        <taxon>Endopterygota</taxon>
        <taxon>Diptera</taxon>
        <taxon>Brachycera</taxon>
        <taxon>Muscomorpha</taxon>
        <taxon>Ephydroidea</taxon>
        <taxon>Drosophilidae</taxon>
        <taxon>Drosophila</taxon>
        <taxon>Sophophora</taxon>
    </lineage>
</organism>
<dbReference type="EMBL" id="AY095176">
    <property type="protein sequence ID" value="AAM12269.1"/>
    <property type="molecule type" value="mRNA"/>
</dbReference>
<proteinExistence type="evidence at protein level"/>
<dbReference type="RefSeq" id="NP_610056.1">
    <property type="nucleotide sequence ID" value="NM_136212.2"/>
</dbReference>
<dbReference type="OrthoDB" id="5600252at2759"/>
<dbReference type="PDBsum" id="5N98"/>
<dbReference type="InterPro" id="IPR001650">
    <property type="entry name" value="Helicase_C-like"/>
</dbReference>
<dbReference type="PDBsum" id="5N9D"/>
<reference evidence="11" key="6">
    <citation type="submission" date="2002-04" db="EMBL/GenBank/DDBJ databases">
        <authorList>
            <person name="Stapleton M."/>
            <person name="Brokstein P."/>
            <person name="Hong L."/>
            <person name="Agbayani A."/>
            <person name="Carlson J."/>
            <person name="Champe M."/>
            <person name="Chavez C."/>
            <person name="Dorsett V."/>
            <person name="Dresnek D."/>
            <person name="Farfan D."/>
            <person name="Frise E."/>
            <person name="George R."/>
            <person name="Gonzalez M."/>
            <person name="Guarin H."/>
            <person name="Kronmiller B."/>
            <person name="Li P."/>
            <person name="Liao G."/>
            <person name="Miranda A."/>
            <person name="Mungall C.J."/>
            <person name="Nunoo J."/>
            <person name="Pacleb J."/>
            <person name="Paragas V."/>
            <person name="Park S."/>
            <person name="Patel S."/>
            <person name="Phouanenavong S."/>
            <person name="Wan K."/>
            <person name="Yu C."/>
            <person name="Lewis S.E."/>
            <person name="Rubin G.M."/>
            <person name="Celniker S."/>
        </authorList>
    </citation>
    <scope>NUCLEOTIDE SEQUENCE</scope>
    <source>
        <strain evidence="11">Berkeley</strain>
    </source>
</reference>
<reference evidence="10 13" key="9">
    <citation type="journal article" date="2007" name="Science">
        <title>The Release 5.1 annotation of Drosophila melanogaster heterochromatin.</title>
        <authorList>
            <person name="Smith C.D."/>
            <person name="Shu S."/>
            <person name="Mungall C.J."/>
            <person name="Karpen G.H."/>
        </authorList>
    </citation>
    <scope>NUCLEOTIDE SEQUENCE [LARGE SCALE GENOMIC DNA]</scope>
    <source>
        <strain evidence="13">Berkeley</strain>
    </source>
</reference>
<dbReference type="PDBsum" id="5N96"/>
<dbReference type="PDB" id="5N94">
    <property type="method" value="X-ray"/>
    <property type="resolution" value="2.43 A"/>
    <property type="chains" value="A/B=1-942"/>
</dbReference>
<dbReference type="PDBsum" id="5N9E"/>
<dbReference type="PDB" id="5N9D">
    <property type="method" value="X-ray"/>
    <property type="resolution" value="2.71 A"/>
    <property type="chains" value="A/B=1-942"/>
</dbReference>
<reference evidence="10" key="16">
    <citation type="submission" date="2022-11" db="EMBL/GenBank/DDBJ databases">
        <title>Drosophila melanogaster release 4 sequence.</title>
        <authorList>
            <consortium name="Berkeley Drosophila Genome Project"/>
            <person name="Celniker S."/>
            <person name="Carlson J."/>
            <person name="Wan K."/>
            <person name="Pfeiffer B."/>
            <person name="Frise E."/>
            <person name="George R."/>
            <person name="Hoskins R."/>
            <person name="Stapleton M."/>
            <person name="Pacleb J."/>
            <person name="Park S."/>
            <person name="Svirskas R."/>
            <person name="Smith E."/>
            <person name="Yu C."/>
            <person name="Rubin G."/>
        </authorList>
    </citation>
    <scope>NUCLEOTIDE SEQUENCE</scope>
</reference>
<evidence type="ECO:0000256" key="6">
    <source>
        <dbReference type="ARBA" id="ARBA00022884"/>
    </source>
</evidence>
<reference evidence="14 15" key="15">
    <citation type="journal article" date="2018" name="Structure">
        <title>Molecular Mechanistic Insights into Drosophila DHX36-Mediated G-Quadruplex Unfolding: A Structure-Based Model.</title>
        <authorList>
            <person name="Chen W.F."/>
            <person name="Rety S."/>
            <person name="Guo H.L."/>
            <person name="Dai Y.X."/>
            <person name="Wu W.Q."/>
            <person name="Liu N.N."/>
            <person name="Auguin D."/>
            <person name="Liu Q.W."/>
            <person name="Hou X.M."/>
            <person name="Dou S.X."/>
            <person name="Xi X.G."/>
        </authorList>
    </citation>
    <scope>X-RAY CRYSTALLOGRAPHY (2.20 ANGSTROMS)</scope>
</reference>
<dbReference type="Pfam" id="PF21010">
    <property type="entry name" value="HA2_C"/>
    <property type="match status" value="1"/>
</dbReference>
<dbReference type="PROSITE" id="PS51194">
    <property type="entry name" value="HELICASE_CTER"/>
    <property type="match status" value="1"/>
</dbReference>
<keyword evidence="4 10" id="KW-0347">Helicase</keyword>
<dbReference type="GeneID" id="35339"/>
<dbReference type="PaxDb" id="7227-FBpp0080988"/>
<dbReference type="PDBsum" id="5N94"/>
<dbReference type="InterPro" id="IPR027417">
    <property type="entry name" value="P-loop_NTPase"/>
</dbReference>
<dbReference type="GO" id="GO:0003724">
    <property type="term" value="F:RNA helicase activity"/>
    <property type="evidence" value="ECO:0000314"/>
    <property type="project" value="FlyBase"/>
</dbReference>
<feature type="region of interest" description="Disordered" evidence="7">
    <location>
        <begin position="1"/>
        <end position="53"/>
    </location>
</feature>
<feature type="domain" description="Helicase ATP-binding" evidence="8">
    <location>
        <begin position="163"/>
        <end position="331"/>
    </location>
</feature>
<sequence>MQRDRDSSGSNARKGNRPPGLRGKDIGLYYRNLARQQKKDRGENAESKEPQIRLGCNVSAPSGVLERVKELMEDYSRAPSRQNVDDKNVDAKFQQQFRHLLSVNFEEFVAETKERNADLDWVNPKLDERLQLELGQRQLEENAKKRLEARKKLPTMKYADDIIQAVRENQVILIVGSTGCGKTTQVPQILLDDAISRGCASSCRIICTQPRRISAIAIAEWVSYERCESLGNSVGYQIRLESRKARERASITYCTTGVLLQQLQSDPLMHNLSVLILDEIHERSVETDLLMGLLKVILPHRPDLKVILMSATVREQDFCDYFNNCPMFRIEGVMFPVKMLYLEDVLSKTNYEFQKFRDRRPKRDPPERRMKHEAMIEPYLRRIRNSYDSRVLDKLRLPESEGCEDIDFIADLVYYICENEPEGAILVFLPGYDKISQLYNILDKPKTSKGQRWRDHMAVFPLHSLMQSGEQQAVFRRPPAGQRKVIISTIIAETSVTIDDVVYVINSGRTKATNYDIETNIQSLDEVWVTKANTQQRRGRAGRVRPGICYNLFSRAREDRMDDIPTPEILRSKLESIILSLKLLHIDDPYRFLQTLINAPNPEAIKMGVELLKRIEALDQTGTLTPLGMHLAKLPIDPQMGKMILMSALFCCLDPITSAAAALSFKSPFYSPLGKESRVDEIKRRMARNMRSDHLMVHNTIIAYRDSRYSHAERDFCYKNFLSSMTLQQLERMKNQFSELLYNYKFLASSNCKDAASNKNSEKIPLLRAIIGAGLYPNMAHLRKSRQIKNRVRAIHTMATDDGRRVNFHPSSVNSGESGFDSAYFVYFQRQKSTDLFLLDSTMVFPMALIIFGDGVEAGVTQNTPYLCVAKTYYFKCNRETADVVIQLRSNLEKLLLKKALYPAPIEENGYEKQLIKAIELLLSLDERLGEDYISSDEIDDI</sequence>
<dbReference type="PDBsum" id="5N9F"/>
<dbReference type="PANTHER" id="PTHR18934:SF237">
    <property type="entry name" value="ATP-DEPENDENT DNA_RNA HELICASE DHX36"/>
    <property type="match status" value="1"/>
</dbReference>
<dbReference type="SMR" id="Q8SWT2"/>
<dbReference type="FunFam" id="3.40.50.300:FF:001528">
    <property type="entry name" value="ATP-dependent RNA helicase YTHDC2"/>
    <property type="match status" value="1"/>
</dbReference>
<dbReference type="SMART" id="SM00487">
    <property type="entry name" value="DEXDc"/>
    <property type="match status" value="1"/>
</dbReference>
<evidence type="ECO:0000256" key="3">
    <source>
        <dbReference type="ARBA" id="ARBA00022801"/>
    </source>
</evidence>
<dbReference type="PDB" id="5N9F">
    <property type="method" value="X-ray"/>
    <property type="resolution" value="2.97 A"/>
    <property type="chains" value="A/B=1-942"/>
</dbReference>
<name>Q8SWT2_DROME</name>
<evidence type="ECO:0007829" key="17">
    <source>
        <dbReference type="PDB" id="5N8Z"/>
    </source>
</evidence>
<keyword evidence="5" id="KW-0067">ATP-binding</keyword>
<reference evidence="13" key="3">
    <citation type="journal article" date="2002" name="Genome Biol.">
        <title>Annotation of the Drosophila melanogaster euchromatic genome: a systematic review.</title>
        <authorList>
            <person name="Misra S."/>
            <person name="Crosby M.A."/>
            <person name="Mungall C.J."/>
            <person name="Matthews B.B."/>
            <person name="Campbell K.S."/>
            <person name="Hradecky P."/>
            <person name="Huang Y."/>
            <person name="Kaminker J.S."/>
            <person name="Millburn G.H."/>
            <person name="Prochnik S.E."/>
            <person name="Smith C.D."/>
            <person name="Tupy J.L."/>
            <person name="Whitfied E.J."/>
            <person name="Bayraktaroglu L."/>
            <person name="Berman B.P."/>
            <person name="Bettencourt B.R."/>
            <person name="Celniker S.E."/>
            <person name="de Grey A.D."/>
            <person name="Drysdale R.A."/>
            <person name="Harris N.L."/>
            <person name="Richter J."/>
            <person name="Russo S."/>
            <person name="Schroeder A.J."/>
            <person name="Shu S.Q."/>
            <person name="Stapleton M."/>
            <person name="Yamada C."/>
            <person name="Ashburner M."/>
            <person name="Gelbart W.M."/>
            <person name="Rubin G.M."/>
            <person name="Lewis S.E."/>
        </authorList>
    </citation>
    <scope>GENOME REANNOTATION</scope>
    <source>
        <strain evidence="13">Berkeley</strain>
    </source>
</reference>
<dbReference type="Proteomes" id="UP000000803">
    <property type="component" value="Chromosome 2L"/>
</dbReference>
<reference evidence="10 13" key="1">
    <citation type="journal article" date="2000" name="Science">
        <title>The genome sequence of Drosophila melanogaster.</title>
        <authorList>
            <person name="Adams M.D."/>
            <person name="Celniker S.E."/>
            <person name="Holt R.A."/>
            <person name="Evans C.A."/>
            <person name="Gocayne J.D."/>
            <person name="Amanatides P.G."/>
            <person name="Scherer S.E."/>
            <person name="Li P.W."/>
            <person name="Hoskins R.A."/>
            <person name="Galle R.F."/>
            <person name="George R.A."/>
            <person name="Lewis S.E."/>
            <person name="Richards S."/>
            <person name="Ashburner M."/>
            <person name="Henderson S.N."/>
            <person name="Sutton G.G."/>
            <person name="Wortman J.R."/>
            <person name="Yandell M.D."/>
            <person name="Zhang Q."/>
            <person name="Chen L.X."/>
            <person name="Brandon R.C."/>
            <person name="Rogers Y.H."/>
            <person name="Blazej R.G."/>
            <person name="Champe M."/>
            <person name="Pfeiffer B.D."/>
            <person name="Wan K.H."/>
            <person name="Doyle C."/>
            <person name="Baxter E.G."/>
            <person name="Helt G."/>
            <person name="Nelson C.R."/>
            <person name="Gabor G.L."/>
            <person name="Abril J.F."/>
            <person name="Agbayani A."/>
            <person name="An H.J."/>
            <person name="Andrews-Pfannkoch C."/>
            <person name="Baldwin D."/>
            <person name="Ballew R.M."/>
            <person name="Basu A."/>
            <person name="Baxendale J."/>
            <person name="Bayraktaroglu L."/>
            <person name="Beasley E.M."/>
            <person name="Beeson K.Y."/>
            <person name="Benos P.V."/>
            <person name="Berman B.P."/>
            <person name="Bhandari D."/>
            <person name="Bolshakov S."/>
            <person name="Borkova D."/>
            <person name="Botchan M.R."/>
            <person name="Bouck J."/>
            <person name="Brokstein P."/>
            <person name="Brottier P."/>
            <person name="Burtis K.C."/>
            <person name="Busam D.A."/>
            <person name="Butler H."/>
            <person name="Cadieu E."/>
            <person name="Center A."/>
            <person name="Chandra I."/>
            <person name="Cherry J.M."/>
            <person name="Cawley S."/>
            <person name="Dahlke C."/>
            <person name="Davenport L.B."/>
            <person name="Davies P."/>
            <person name="de Pablos B."/>
            <person name="Delcher A."/>
            <person name="Deng Z."/>
            <person name="Mays A.D."/>
            <person name="Dew I."/>
            <person name="Dietz S.M."/>
            <person name="Dodson K."/>
            <person name="Doup L.E."/>
            <person name="Downes M."/>
            <person name="Dugan-Rocha S."/>
            <person name="Dunkov B.C."/>
            <person name="Dunn P."/>
            <person name="Durbin K.J."/>
            <person name="Evangelista C.C."/>
            <person name="Ferraz C."/>
            <person name="Ferriera S."/>
            <person name="Fleischmann W."/>
            <person name="Fosler C."/>
            <person name="Gabrielian A.E."/>
            <person name="Garg N.S."/>
            <person name="Gelbart W.M."/>
            <person name="Glasser K."/>
            <person name="Glodek A."/>
            <person name="Gong F."/>
            <person name="Gorrell J.H."/>
            <person name="Gu Z."/>
            <person name="Guan P."/>
            <person name="Harris M."/>
            <person name="Harris N.L."/>
            <person name="Harvey D."/>
            <person name="Heiman T.J."/>
            <person name="Hernandez J.R."/>
            <person name="Houck J."/>
            <person name="Hostin D."/>
            <person name="Houston K.A."/>
            <person name="Howland T.J."/>
            <person name="Wei M.H."/>
            <person name="Ibegwam C."/>
            <person name="Jalali M."/>
            <person name="Kalush F."/>
            <person name="Karpen G.H."/>
            <person name="Ke Z."/>
            <person name="Kennison J.A."/>
            <person name="Ketchum K.A."/>
            <person name="Kimmel B.E."/>
            <person name="Kodira C.D."/>
            <person name="Kraft C."/>
            <person name="Kravitz S."/>
            <person name="Kulp D."/>
            <person name="Lai Z."/>
            <person name="Lasko P."/>
            <person name="Lei Y."/>
            <person name="Levitsky A.A."/>
            <person name="Li J."/>
            <person name="Li Z."/>
            <person name="Liang Y."/>
            <person name="Lin X."/>
            <person name="Liu X."/>
            <person name="Mattei B."/>
            <person name="McIntosh T.C."/>
            <person name="McLeod M.P."/>
            <person name="McPherson D."/>
            <person name="Merkulov G."/>
            <person name="Milshina N.V."/>
            <person name="Mobarry C."/>
            <person name="Morris J."/>
            <person name="Moshrefi A."/>
            <person name="Mount S.M."/>
            <person name="Moy M."/>
            <person name="Murphy B."/>
            <person name="Murphy L."/>
            <person name="Muzny D.M."/>
            <person name="Nelson D.L."/>
            <person name="Nelson D.R."/>
            <person name="Nelson K.A."/>
            <person name="Nixon K."/>
            <person name="Nusskern D.R."/>
            <person name="Pacleb J.M."/>
            <person name="Palazzolo M."/>
            <person name="Pittman G.S."/>
            <person name="Pan S."/>
            <person name="Pollard J."/>
            <person name="Puri V."/>
            <person name="Reese M.G."/>
            <person name="Reinert K."/>
            <person name="Remington K."/>
            <person name="Saunders R.D."/>
            <person name="Scheeler F."/>
            <person name="Shen H."/>
            <person name="Shue B.C."/>
            <person name="Siden-Kiamos I."/>
            <person name="Simpson M."/>
            <person name="Skupski M.P."/>
            <person name="Smith T."/>
            <person name="Spier E."/>
            <person name="Spradling A.C."/>
            <person name="Stapleton M."/>
            <person name="Strong R."/>
            <person name="Sun E."/>
            <person name="Svirskas R."/>
            <person name="Tector C."/>
            <person name="Turner R."/>
            <person name="Venter E."/>
            <person name="Wang A.H."/>
            <person name="Wang X."/>
            <person name="Wang Z.Y."/>
            <person name="Wassarman D.A."/>
            <person name="Weinstock G.M."/>
            <person name="Weissenbach J."/>
            <person name="Williams S.M."/>
            <person name="WoodageT"/>
            <person name="Worley K.C."/>
            <person name="Wu D."/>
            <person name="Yang S."/>
            <person name="Yao Q.A."/>
            <person name="Ye J."/>
            <person name="Yeh R.F."/>
            <person name="Zaveri J.S."/>
            <person name="Zhan M."/>
            <person name="Zhang G."/>
            <person name="Zhao Q."/>
            <person name="Zheng L."/>
            <person name="Zheng X.H."/>
            <person name="Zhong F.N."/>
            <person name="Zhong W."/>
            <person name="Zhou X."/>
            <person name="Zhu S."/>
            <person name="Zhu X."/>
            <person name="Smith H.O."/>
            <person name="Gibbs R.A."/>
            <person name="Myers E.W."/>
            <person name="Rubin G.M."/>
            <person name="Venter J.C."/>
        </authorList>
    </citation>
    <scope>NUCLEOTIDE SEQUENCE [LARGE SCALE GENOMIC DNA]</scope>
    <source>
        <strain evidence="13">Berkeley</strain>
    </source>
</reference>
<dbReference type="PDBsum" id="5N8R"/>
<reference evidence="10" key="8">
    <citation type="submission" date="2006-08" db="EMBL/GenBank/DDBJ databases">
        <authorList>
            <person name="Celniker S."/>
            <person name="Carlson J."/>
            <person name="Wan K."/>
            <person name="Frise E."/>
            <person name="Hoskins R."/>
            <person name="Park S."/>
            <person name="Svirskas R."/>
            <person name="Rubin G."/>
        </authorList>
    </citation>
    <scope>NUCLEOTIDE SEQUENCE</scope>
</reference>
<evidence type="ECO:0000259" key="9">
    <source>
        <dbReference type="PROSITE" id="PS51194"/>
    </source>
</evidence>
<dbReference type="PDB" id="5N8Z">
    <property type="method" value="X-ray"/>
    <property type="resolution" value="3.48 A"/>
    <property type="chains" value="A/B=1-942"/>
</dbReference>
<dbReference type="PROSITE" id="PS00690">
    <property type="entry name" value="DEAH_ATP_HELICASE"/>
    <property type="match status" value="1"/>
</dbReference>
<evidence type="ECO:0000256" key="1">
    <source>
        <dbReference type="ARBA" id="ARBA00012552"/>
    </source>
</evidence>
<dbReference type="PDB" id="5N8R">
    <property type="method" value="X-ray"/>
    <property type="resolution" value="2.20 A"/>
    <property type="chains" value="A/B=1-942"/>
</dbReference>
<dbReference type="Gene3D" id="3.40.50.300">
    <property type="entry name" value="P-loop containing nucleotide triphosphate hydrolases"/>
    <property type="match status" value="2"/>
</dbReference>
<dbReference type="RefSeq" id="NP_001260639.1">
    <property type="nucleotide sequence ID" value="NM_001273710.1"/>
</dbReference>
<protein>
    <recommendedName>
        <fullName evidence="1">RNA helicase</fullName>
        <ecNumber evidence="1">3.6.4.13</ecNumber>
    </recommendedName>
</protein>
<dbReference type="PANTHER" id="PTHR18934">
    <property type="entry name" value="ATP-DEPENDENT RNA HELICASE"/>
    <property type="match status" value="1"/>
</dbReference>
<dbReference type="GO" id="GO:0051880">
    <property type="term" value="F:G-quadruplex DNA binding"/>
    <property type="evidence" value="ECO:0000318"/>
    <property type="project" value="GO_Central"/>
</dbReference>
<dbReference type="KEGG" id="dme:Dmel_CG9323"/>
<feature type="compositionally biased region" description="Basic and acidic residues" evidence="7">
    <location>
        <begin position="37"/>
        <end position="51"/>
    </location>
</feature>
<dbReference type="PDB" id="5N96">
    <property type="method" value="X-ray"/>
    <property type="resolution" value="2.72 A"/>
    <property type="chains" value="A/B=1-942"/>
</dbReference>
<dbReference type="BioGRID-ORCS" id="35339">
    <property type="hits" value="0 hits in 3 CRISPR screens"/>
</dbReference>
<dbReference type="InterPro" id="IPR011709">
    <property type="entry name" value="DEAD-box_helicase_OB_fold"/>
</dbReference>
<evidence type="ECO:0000313" key="11">
    <source>
        <dbReference type="EMBL" id="AAM12269.1"/>
    </source>
</evidence>
<keyword evidence="3 10" id="KW-0378">Hydrolase</keyword>
<evidence type="ECO:0000313" key="13">
    <source>
        <dbReference type="Proteomes" id="UP000000803"/>
    </source>
</evidence>
<dbReference type="FunFam" id="1.20.120.1080:FF:000002">
    <property type="entry name" value="Putative ATP-dependent RNA helicase DHX36"/>
    <property type="match status" value="1"/>
</dbReference>
<dbReference type="Pfam" id="PF00271">
    <property type="entry name" value="Helicase_C"/>
    <property type="match status" value="1"/>
</dbReference>
<dbReference type="Pfam" id="PF00270">
    <property type="entry name" value="DEAD"/>
    <property type="match status" value="1"/>
</dbReference>
<reference evidence="13" key="2">
    <citation type="journal article" date="2002" name="Genome Biol.">
        <title>Finishing a whole-genome shotgun: release 3 of the Drosophila melanogaster euchromatic genome sequence.</title>
        <authorList>
            <person name="Celniker S.E."/>
            <person name="Wheeler D.A."/>
            <person name="Kronmiller B."/>
            <person name="Carlson J.W."/>
            <person name="Halpern A."/>
            <person name="Patel S."/>
            <person name="Adams M."/>
            <person name="Champe M."/>
            <person name="Dugan S.P."/>
            <person name="Frise E."/>
            <person name="Hodgson A."/>
            <person name="George R.A."/>
            <person name="Hoskins R.A."/>
            <person name="Laverty T."/>
            <person name="Muzny D.M."/>
            <person name="Nelson C.R."/>
            <person name="Pacleb J.M."/>
            <person name="Park S."/>
            <person name="Pfeiffer B.D."/>
            <person name="Richards S."/>
            <person name="Sodergren E.J."/>
            <person name="Svirskas R."/>
            <person name="Tabor P.E."/>
            <person name="Wan K."/>
            <person name="Stapleton M."/>
            <person name="Sutton G.G."/>
            <person name="Venter C."/>
            <person name="Weinstock G."/>
            <person name="Scherer S.E."/>
            <person name="Myers E.W."/>
            <person name="Gibbs R.A."/>
            <person name="Rubin G.M."/>
        </authorList>
    </citation>
    <scope>NUCLEOTIDE SEQUENCE [LARGE SCALE GENOMIC DNA]</scope>
    <source>
        <strain evidence="13">Berkeley</strain>
    </source>
</reference>
<dbReference type="EMBL" id="AE014134">
    <property type="protein sequence ID" value="AAF53921.2"/>
    <property type="molecule type" value="Genomic_DNA"/>
</dbReference>
<dbReference type="PDBsum" id="5N8Z"/>
<dbReference type="PDB" id="5N8U">
    <property type="method" value="X-ray"/>
    <property type="resolution" value="2.62 A"/>
    <property type="chains" value="A/B=1-942"/>
</dbReference>
<dbReference type="CDD" id="cd17981">
    <property type="entry name" value="DEXHc_DHX36"/>
    <property type="match status" value="1"/>
</dbReference>
<dbReference type="EMBL" id="AE014134">
    <property type="protein sequence ID" value="AGB93174.1"/>
    <property type="molecule type" value="Genomic_DNA"/>
</dbReference>
<dbReference type="InterPro" id="IPR014001">
    <property type="entry name" value="Helicase_ATP-bd"/>
</dbReference>
<dbReference type="GO" id="GO:0003678">
    <property type="term" value="F:DNA helicase activity"/>
    <property type="evidence" value="ECO:0000314"/>
    <property type="project" value="FlyBase"/>
</dbReference>
<dbReference type="SMART" id="SM00490">
    <property type="entry name" value="HELICc"/>
    <property type="match status" value="1"/>
</dbReference>
<evidence type="ECO:0000259" key="8">
    <source>
        <dbReference type="PROSITE" id="PS51192"/>
    </source>
</evidence>
<dbReference type="PDB" id="5N9A">
    <property type="method" value="X-ray"/>
    <property type="resolution" value="3.04 A"/>
    <property type="chains" value="A/B=1-942"/>
</dbReference>
<keyword evidence="6" id="KW-0694">RNA-binding</keyword>
<keyword evidence="13" id="KW-1185">Reference proteome</keyword>
<dbReference type="PDB" id="5N98">
    <property type="method" value="X-ray"/>
    <property type="resolution" value="2.76 A"/>
    <property type="chains" value="A/B=1-942"/>
</dbReference>
<evidence type="ECO:0000313" key="10">
    <source>
        <dbReference type="EMBL" id="AAF53921.2"/>
    </source>
</evidence>
<evidence type="ECO:0000256" key="5">
    <source>
        <dbReference type="ARBA" id="ARBA00022840"/>
    </source>
</evidence>
<dbReference type="PDBsum" id="5N8U"/>
<dbReference type="eggNOG" id="KOG0920">
    <property type="taxonomic scope" value="Eukaryota"/>
</dbReference>
<dbReference type="InterPro" id="IPR011545">
    <property type="entry name" value="DEAD/DEAH_box_helicase_dom"/>
</dbReference>
<evidence type="ECO:0000256" key="4">
    <source>
        <dbReference type="ARBA" id="ARBA00022806"/>
    </source>
</evidence>
<dbReference type="Pfam" id="PF07717">
    <property type="entry name" value="OB_NTP_bind"/>
    <property type="match status" value="1"/>
</dbReference>
<dbReference type="PDBsum" id="5N90"/>
<dbReference type="PDBsum" id="5N8S"/>
<reference evidence="10" key="17">
    <citation type="submission" date="2022-11" db="EMBL/GenBank/DDBJ databases">
        <authorList>
            <consortium name="FlyBase"/>
        </authorList>
    </citation>
    <scope>NUCLEOTIDE SEQUENCE</scope>
</reference>
<dbReference type="FunCoup" id="Q8SWT2">
    <property type="interactions" value="2495"/>
</dbReference>
<dbReference type="STRING" id="7227.FBpp0307146"/>
<dbReference type="FunFam" id="3.40.50.300:FF:001627">
    <property type="entry name" value="Nuclear DNA helicase II"/>
    <property type="match status" value="1"/>
</dbReference>
<reference evidence="10" key="11">
    <citation type="journal article" date="2015" name="G3 (Bethesda)">
        <title>Gene Model Annotations for Drosophila melanogaster: Impact of High-Throughput Data.</title>
        <authorList>
            <consortium name="FlyBase Consortium"/>
            <person name="Matthews B.B."/>
            <person name="Dos Santos G."/>
            <person name="Crosby M.A."/>
            <person name="Emmert D.B."/>
            <person name="St Pierre S.E."/>
            <person name="Gramates L.S."/>
            <person name="Zhou P."/>
            <person name="Schroeder A.J."/>
            <person name="Falls K."/>
            <person name="Strelets V."/>
            <person name="Russo S.M."/>
            <person name="Gelbart W.M."/>
            <person name="null"/>
        </authorList>
    </citation>
    <scope>NUCLEOTIDE SEQUENCE</scope>
</reference>
<evidence type="ECO:0000313" key="12">
    <source>
        <dbReference type="FlyBase" id="FBgn0032883"/>
    </source>
</evidence>
<dbReference type="AlphaFoldDB" id="Q8SWT2"/>
<dbReference type="GO" id="GO:0005634">
    <property type="term" value="C:nucleus"/>
    <property type="evidence" value="ECO:0000318"/>
    <property type="project" value="GO_Central"/>
</dbReference>
<reference evidence="13" key="4">
    <citation type="journal article" date="2002" name="Genome Biol.">
        <title>The transposable elements of the Drosophila melanogaster euchromatin: a genomics perspective.</title>
        <authorList>
            <person name="Kaminker J.S."/>
            <person name="Bergman C.M."/>
            <person name="Kronmiller B."/>
            <person name="Carlson J."/>
            <person name="Svirskas R."/>
            <person name="Patel S."/>
            <person name="Frise E."/>
            <person name="Wheeler D.A."/>
            <person name="Lewis S.E."/>
            <person name="Rubin G.M."/>
            <person name="Ashburner M."/>
            <person name="Celniker S.E."/>
        </authorList>
    </citation>
    <scope>NUCLEOTIDE SEQUENCE [LARGE SCALE GENOMIC DNA]</scope>
    <source>
        <strain evidence="13">Berkeley</strain>
    </source>
</reference>
<dbReference type="SMART" id="SM00847">
    <property type="entry name" value="HA2"/>
    <property type="match status" value="1"/>
</dbReference>
<evidence type="ECO:0007829" key="14">
    <source>
        <dbReference type="PDB" id="5N8R"/>
    </source>
</evidence>
<dbReference type="SUPFAM" id="SSF52540">
    <property type="entry name" value="P-loop containing nucleoside triphosphate hydrolases"/>
    <property type="match status" value="1"/>
</dbReference>
<dbReference type="FlyBase" id="FBgn0032883">
    <property type="gene designation" value="Rhau"/>
</dbReference>
<dbReference type="PROSITE" id="PS51192">
    <property type="entry name" value="HELICASE_ATP_BIND_1"/>
    <property type="match status" value="1"/>
</dbReference>
<dbReference type="GO" id="GO:0005524">
    <property type="term" value="F:ATP binding"/>
    <property type="evidence" value="ECO:0007669"/>
    <property type="project" value="UniProtKB-KW"/>
</dbReference>
<reference evidence="10 13" key="10">
    <citation type="journal article" date="2007" name="Science">
        <title>Sequence finishing and mapping of Drosophila melanogaster heterochromatin.</title>
        <authorList>
            <person name="Hoskins R.A."/>
            <person name="Carlson J.W."/>
            <person name="Kennedy C."/>
            <person name="Acevedo D."/>
            <person name="Evans-Holm M."/>
            <person name="Frise E."/>
            <person name="Wan K.H."/>
            <person name="Park S."/>
            <person name="Mendez-Lago M."/>
            <person name="Rossi F."/>
            <person name="Villasante A."/>
            <person name="Dimitri P."/>
            <person name="Karpen G.H."/>
            <person name="Celniker S.E."/>
        </authorList>
    </citation>
    <scope>NUCLEOTIDE SEQUENCE [LARGE SCALE GENOMIC DNA]</scope>
    <source>
        <strain evidence="13">Berkeley</strain>
    </source>
</reference>